<organism evidence="4 5">
    <name type="scientific">Paragonimus westermani</name>
    <dbReference type="NCBI Taxonomy" id="34504"/>
    <lineage>
        <taxon>Eukaryota</taxon>
        <taxon>Metazoa</taxon>
        <taxon>Spiralia</taxon>
        <taxon>Lophotrochozoa</taxon>
        <taxon>Platyhelminthes</taxon>
        <taxon>Trematoda</taxon>
        <taxon>Digenea</taxon>
        <taxon>Plagiorchiida</taxon>
        <taxon>Troglotremata</taxon>
        <taxon>Troglotrematidae</taxon>
        <taxon>Paragonimus</taxon>
    </lineage>
</organism>
<keyword evidence="5" id="KW-1185">Reference proteome</keyword>
<dbReference type="PANTHER" id="PTHR45883">
    <property type="entry name" value="HSC70-INTERACTING PROTEIN"/>
    <property type="match status" value="1"/>
</dbReference>
<evidence type="ECO:0000256" key="3">
    <source>
        <dbReference type="SAM" id="MobiDB-lite"/>
    </source>
</evidence>
<dbReference type="InterPro" id="IPR011990">
    <property type="entry name" value="TPR-like_helical_dom_sf"/>
</dbReference>
<evidence type="ECO:0000313" key="4">
    <source>
        <dbReference type="EMBL" id="KAA3679882.1"/>
    </source>
</evidence>
<comment type="caution">
    <text evidence="4">The sequence shown here is derived from an EMBL/GenBank/DDBJ whole genome shotgun (WGS) entry which is preliminary data.</text>
</comment>
<evidence type="ECO:0000256" key="1">
    <source>
        <dbReference type="ARBA" id="ARBA00022737"/>
    </source>
</evidence>
<evidence type="ECO:0000256" key="2">
    <source>
        <dbReference type="ARBA" id="ARBA00022803"/>
    </source>
</evidence>
<dbReference type="PANTHER" id="PTHR45883:SF2">
    <property type="entry name" value="HSC70-INTERACTING PROTEIN"/>
    <property type="match status" value="1"/>
</dbReference>
<feature type="region of interest" description="Disordered" evidence="3">
    <location>
        <begin position="1"/>
        <end position="34"/>
    </location>
</feature>
<reference evidence="4 5" key="1">
    <citation type="journal article" date="2019" name="Gigascience">
        <title>Whole-genome sequence of the oriental lung fluke Paragonimus westermani.</title>
        <authorList>
            <person name="Oey H."/>
            <person name="Zakrzewski M."/>
            <person name="Narain K."/>
            <person name="Devi K.R."/>
            <person name="Agatsuma T."/>
            <person name="Nawaratna S."/>
            <person name="Gobert G.N."/>
            <person name="Jones M.K."/>
            <person name="Ragan M.A."/>
            <person name="McManus D.P."/>
            <person name="Krause L."/>
        </authorList>
    </citation>
    <scope>NUCLEOTIDE SEQUENCE [LARGE SCALE GENOMIC DNA]</scope>
    <source>
        <strain evidence="4 5">IND2009</strain>
    </source>
</reference>
<evidence type="ECO:0000313" key="5">
    <source>
        <dbReference type="Proteomes" id="UP000324629"/>
    </source>
</evidence>
<proteinExistence type="predicted"/>
<dbReference type="EMBL" id="QNGE01000602">
    <property type="protein sequence ID" value="KAA3679882.1"/>
    <property type="molecule type" value="Genomic_DNA"/>
</dbReference>
<protein>
    <submittedName>
        <fullName evidence="4">Uncharacterized protein</fullName>
    </submittedName>
</protein>
<name>A0A5J4NX48_9TREM</name>
<feature type="region of interest" description="Disordered" evidence="3">
    <location>
        <begin position="75"/>
        <end position="120"/>
    </location>
</feature>
<feature type="compositionally biased region" description="Basic and acidic residues" evidence="3">
    <location>
        <begin position="92"/>
        <end position="120"/>
    </location>
</feature>
<dbReference type="Proteomes" id="UP000324629">
    <property type="component" value="Unassembled WGS sequence"/>
</dbReference>
<accession>A0A5J4NX48</accession>
<dbReference type="AlphaFoldDB" id="A0A5J4NX48"/>
<gene>
    <name evidence="4" type="ORF">DEA37_0000643</name>
</gene>
<dbReference type="Gene3D" id="1.25.40.10">
    <property type="entry name" value="Tetratricopeptide repeat domain"/>
    <property type="match status" value="1"/>
</dbReference>
<sequence length="120" mass="14032">MCKLKSQKPRQWSESAKLDASEVDSGAEDSNSDKWRGFANKLLGHWKCASDDLQLSLKLDYSADAYEAVKEVEPMNKSIHEHNMKYKRKREKKLERERQGRVRKARESHERARQEADSKP</sequence>
<keyword evidence="2" id="KW-0802">TPR repeat</keyword>
<dbReference type="GO" id="GO:0030544">
    <property type="term" value="F:Hsp70 protein binding"/>
    <property type="evidence" value="ECO:0007669"/>
    <property type="project" value="TreeGrafter"/>
</dbReference>
<keyword evidence="1" id="KW-0677">Repeat</keyword>
<feature type="compositionally biased region" description="Basic and acidic residues" evidence="3">
    <location>
        <begin position="75"/>
        <end position="84"/>
    </location>
</feature>